<dbReference type="Pfam" id="PF13515">
    <property type="entry name" value="FUSC_2"/>
    <property type="match status" value="1"/>
</dbReference>
<dbReference type="RefSeq" id="WP_348944883.1">
    <property type="nucleotide sequence ID" value="NZ_CP157355.1"/>
</dbReference>
<dbReference type="InterPro" id="IPR049453">
    <property type="entry name" value="Memb_transporter_dom"/>
</dbReference>
<dbReference type="AlphaFoldDB" id="A0AAU7FA20"/>
<feature type="transmembrane region" description="Helical" evidence="5">
    <location>
        <begin position="259"/>
        <end position="276"/>
    </location>
</feature>
<feature type="transmembrane region" description="Helical" evidence="5">
    <location>
        <begin position="92"/>
        <end position="114"/>
    </location>
</feature>
<comment type="subcellular location">
    <subcellularLocation>
        <location evidence="1">Membrane</location>
        <topology evidence="1">Multi-pass membrane protein</topology>
    </subcellularLocation>
</comment>
<organism evidence="7">
    <name type="scientific">Chitinibacter mangrovi</name>
    <dbReference type="NCBI Taxonomy" id="3153927"/>
    <lineage>
        <taxon>Bacteria</taxon>
        <taxon>Pseudomonadati</taxon>
        <taxon>Pseudomonadota</taxon>
        <taxon>Betaproteobacteria</taxon>
        <taxon>Neisseriales</taxon>
        <taxon>Chitinibacteraceae</taxon>
        <taxon>Chitinibacter</taxon>
    </lineage>
</organism>
<feature type="transmembrane region" description="Helical" evidence="5">
    <location>
        <begin position="70"/>
        <end position="86"/>
    </location>
</feature>
<evidence type="ECO:0000256" key="4">
    <source>
        <dbReference type="ARBA" id="ARBA00023136"/>
    </source>
</evidence>
<evidence type="ECO:0000313" key="7">
    <source>
        <dbReference type="EMBL" id="XBM00536.1"/>
    </source>
</evidence>
<feature type="transmembrane region" description="Helical" evidence="5">
    <location>
        <begin position="20"/>
        <end position="36"/>
    </location>
</feature>
<accession>A0AAU7FA20</accession>
<sequence>MPDWRQLIKPARNPFHASRMLLGALAFGLPMGWFVLNGQHSHAAYTGFGVIVTLFMDMGSTRRLRLESMLLGNTLILGAACLSLALNGSWLLWLGGVVLLFSLIGSKLAAGFALDMKLRMLAAAYLVGYPGTMISGDMLPLYLLGAAATMTLSTLFAPRINNPVALPLPPHWRQDWLKLRAGETAGLTFGVFLALACASSFFAAHAFNLYAPNLAAVTTLMVFRPEPNRTESTIWLRLLGVLLASALAWLLVFPNHSNWQLLLLTVVAGSLLPVAFANGLLYVAAQMTFTMYLILALLGVSGQTARHFAEMRIIETLLGALIAASFAMVYDILTTQPQHPH</sequence>
<dbReference type="GO" id="GO:0016020">
    <property type="term" value="C:membrane"/>
    <property type="evidence" value="ECO:0007669"/>
    <property type="project" value="UniProtKB-SubCell"/>
</dbReference>
<evidence type="ECO:0000256" key="2">
    <source>
        <dbReference type="ARBA" id="ARBA00022692"/>
    </source>
</evidence>
<keyword evidence="3 5" id="KW-1133">Transmembrane helix</keyword>
<keyword evidence="4 5" id="KW-0472">Membrane</keyword>
<keyword evidence="2 5" id="KW-0812">Transmembrane</keyword>
<name>A0AAU7FA20_9NEIS</name>
<feature type="domain" description="Integral membrane bound transporter" evidence="6">
    <location>
        <begin position="201"/>
        <end position="324"/>
    </location>
</feature>
<protein>
    <submittedName>
        <fullName evidence="7">FUSC family protein</fullName>
    </submittedName>
</protein>
<evidence type="ECO:0000256" key="1">
    <source>
        <dbReference type="ARBA" id="ARBA00004141"/>
    </source>
</evidence>
<feature type="transmembrane region" description="Helical" evidence="5">
    <location>
        <begin position="187"/>
        <end position="211"/>
    </location>
</feature>
<gene>
    <name evidence="7" type="ORF">ABHF33_16005</name>
</gene>
<evidence type="ECO:0000259" key="6">
    <source>
        <dbReference type="Pfam" id="PF13515"/>
    </source>
</evidence>
<feature type="transmembrane region" description="Helical" evidence="5">
    <location>
        <begin position="313"/>
        <end position="333"/>
    </location>
</feature>
<dbReference type="KEGG" id="cmav:ABHF33_16005"/>
<feature type="transmembrane region" description="Helical" evidence="5">
    <location>
        <begin position="234"/>
        <end position="252"/>
    </location>
</feature>
<proteinExistence type="predicted"/>
<reference evidence="7" key="1">
    <citation type="submission" date="2024-05" db="EMBL/GenBank/DDBJ databases">
        <authorList>
            <person name="Yang L."/>
            <person name="Pan L."/>
        </authorList>
    </citation>
    <scope>NUCLEOTIDE SEQUENCE</scope>
    <source>
        <strain evidence="7">FCG-7</strain>
    </source>
</reference>
<evidence type="ECO:0000256" key="3">
    <source>
        <dbReference type="ARBA" id="ARBA00022989"/>
    </source>
</evidence>
<evidence type="ECO:0000256" key="5">
    <source>
        <dbReference type="SAM" id="Phobius"/>
    </source>
</evidence>
<dbReference type="EMBL" id="CP157355">
    <property type="protein sequence ID" value="XBM00536.1"/>
    <property type="molecule type" value="Genomic_DNA"/>
</dbReference>